<accession>A0A4U5MSZ6</accession>
<protein>
    <submittedName>
        <fullName evidence="2">Uncharacterized protein</fullName>
    </submittedName>
</protein>
<dbReference type="Proteomes" id="UP000298663">
    <property type="component" value="Unassembled WGS sequence"/>
</dbReference>
<reference evidence="2 3" key="2">
    <citation type="journal article" date="2019" name="G3 (Bethesda)">
        <title>Hybrid Assembly of the Genome of the Entomopathogenic Nematode Steinernema carpocapsae Identifies the X-Chromosome.</title>
        <authorList>
            <person name="Serra L."/>
            <person name="Macchietto M."/>
            <person name="Macias-Munoz A."/>
            <person name="McGill C.J."/>
            <person name="Rodriguez I.M."/>
            <person name="Rodriguez B."/>
            <person name="Murad R."/>
            <person name="Mortazavi A."/>
        </authorList>
    </citation>
    <scope>NUCLEOTIDE SEQUENCE [LARGE SCALE GENOMIC DNA]</scope>
    <source>
        <strain evidence="2 3">ALL</strain>
    </source>
</reference>
<dbReference type="EMBL" id="AZBU02000006">
    <property type="protein sequence ID" value="TKR72543.1"/>
    <property type="molecule type" value="Genomic_DNA"/>
</dbReference>
<gene>
    <name evidence="2" type="ORF">L596_019975</name>
</gene>
<name>A0A4U5MSZ6_STECR</name>
<comment type="caution">
    <text evidence="2">The sequence shown here is derived from an EMBL/GenBank/DDBJ whole genome shotgun (WGS) entry which is preliminary data.</text>
</comment>
<evidence type="ECO:0000313" key="3">
    <source>
        <dbReference type="Proteomes" id="UP000298663"/>
    </source>
</evidence>
<organism evidence="2 3">
    <name type="scientific">Steinernema carpocapsae</name>
    <name type="common">Entomopathogenic nematode</name>
    <dbReference type="NCBI Taxonomy" id="34508"/>
    <lineage>
        <taxon>Eukaryota</taxon>
        <taxon>Metazoa</taxon>
        <taxon>Ecdysozoa</taxon>
        <taxon>Nematoda</taxon>
        <taxon>Chromadorea</taxon>
        <taxon>Rhabditida</taxon>
        <taxon>Tylenchina</taxon>
        <taxon>Panagrolaimomorpha</taxon>
        <taxon>Strongyloidoidea</taxon>
        <taxon>Steinernematidae</taxon>
        <taxon>Steinernema</taxon>
    </lineage>
</organism>
<evidence type="ECO:0000256" key="1">
    <source>
        <dbReference type="SAM" id="MobiDB-lite"/>
    </source>
</evidence>
<keyword evidence="3" id="KW-1185">Reference proteome</keyword>
<evidence type="ECO:0000313" key="2">
    <source>
        <dbReference type="EMBL" id="TKR72543.1"/>
    </source>
</evidence>
<sequence>MLILLLEADTTTKPVMTLSANRIILRQMKSMLAVATPSIGGGKDYERSWNTLKDEPTTPQSALRWPHSIREMENWREVMGNLRHTTEEPVRNVLDRELGSLLATQMGLPTTIDAILGVMEMERDGNISVHLTSVEEKLMTTRADGNSSSSNPRKRHDSGN</sequence>
<feature type="region of interest" description="Disordered" evidence="1">
    <location>
        <begin position="140"/>
        <end position="160"/>
    </location>
</feature>
<proteinExistence type="predicted"/>
<dbReference type="AlphaFoldDB" id="A0A4U5MSZ6"/>
<reference evidence="2 3" key="1">
    <citation type="journal article" date="2015" name="Genome Biol.">
        <title>Comparative genomics of Steinernema reveals deeply conserved gene regulatory networks.</title>
        <authorList>
            <person name="Dillman A.R."/>
            <person name="Macchietto M."/>
            <person name="Porter C.F."/>
            <person name="Rogers A."/>
            <person name="Williams B."/>
            <person name="Antoshechkin I."/>
            <person name="Lee M.M."/>
            <person name="Goodwin Z."/>
            <person name="Lu X."/>
            <person name="Lewis E.E."/>
            <person name="Goodrich-Blair H."/>
            <person name="Stock S.P."/>
            <person name="Adams B.J."/>
            <person name="Sternberg P.W."/>
            <person name="Mortazavi A."/>
        </authorList>
    </citation>
    <scope>NUCLEOTIDE SEQUENCE [LARGE SCALE GENOMIC DNA]</scope>
    <source>
        <strain evidence="2 3">ALL</strain>
    </source>
</reference>